<feature type="chain" id="PRO_5040109611" evidence="1">
    <location>
        <begin position="23"/>
        <end position="453"/>
    </location>
</feature>
<dbReference type="PANTHER" id="PTHR38165:SF1">
    <property type="entry name" value="GLUCANASE B"/>
    <property type="match status" value="1"/>
</dbReference>
<evidence type="ECO:0000259" key="2">
    <source>
        <dbReference type="PROSITE" id="PS52006"/>
    </source>
</evidence>
<evidence type="ECO:0000313" key="3">
    <source>
        <dbReference type="EMBL" id="UJO17036.1"/>
    </source>
</evidence>
<feature type="domain" description="GH64" evidence="2">
    <location>
        <begin position="68"/>
        <end position="421"/>
    </location>
</feature>
<dbReference type="InterPro" id="IPR037176">
    <property type="entry name" value="Osmotin/thaumatin-like_sf"/>
</dbReference>
<dbReference type="InterPro" id="IPR032477">
    <property type="entry name" value="Glyco_hydro_64"/>
</dbReference>
<dbReference type="Proteomes" id="UP000756132">
    <property type="component" value="Chromosome 4"/>
</dbReference>
<reference evidence="3" key="2">
    <citation type="journal article" date="2022" name="Microb. Genom.">
        <title>A chromosome-scale genome assembly of the tomato pathogen Cladosporium fulvum reveals a compartmentalized genome architecture and the presence of a dispensable chromosome.</title>
        <authorList>
            <person name="Zaccaron A.Z."/>
            <person name="Chen L.H."/>
            <person name="Samaras A."/>
            <person name="Stergiopoulos I."/>
        </authorList>
    </citation>
    <scope>NUCLEOTIDE SEQUENCE</scope>
    <source>
        <strain evidence="3">Race5_Kim</strain>
    </source>
</reference>
<accession>A0A9Q8LGK9</accession>
<gene>
    <name evidence="3" type="ORF">CLAFUR5_05250</name>
</gene>
<dbReference type="OMA" id="ARHHTIN"/>
<proteinExistence type="predicted"/>
<reference evidence="3" key="1">
    <citation type="submission" date="2021-12" db="EMBL/GenBank/DDBJ databases">
        <authorList>
            <person name="Zaccaron A."/>
            <person name="Stergiopoulos I."/>
        </authorList>
    </citation>
    <scope>NUCLEOTIDE SEQUENCE</scope>
    <source>
        <strain evidence="3">Race5_Kim</strain>
    </source>
</reference>
<sequence length="453" mass="48770">MPPYLLAARLIAVLAGAASVGATPVNSNSTISSDLSGRDSMIATAELPAPGSKYRLVSEQQATAAPGTCSQDITLINECAGGSRGECQGTVTAYIYGLVSVHAGWTFMRPDSQFFPLGAEVQEVPQDQVAIRIPEGGRVDIRLPDCMSSGRIVSVANGDALHFSGSKGEVRAPSEVNPSEPSHDSFWSFMELTLDPNDGLTVNPSQVDSAGIPVAVELEHFDGDRDPVVTGGMKADAVATICEKLATQALADGQPWDKLCHRSNTTGAYVRASSPMMYINGGNPTAFQDYYEPYIDQVWEQYRNQDLVFDVGSSGNHTFRVGPDDQLRSVNSTVSFSKPCTRDIFTCATGPFTENGDPFHNQIVARLCAAFVRSTIHTGHVQPSDALPHKRYYQGNPSNHYAKFVHEVSKNGKGYAFPVDWVDGPSVADKDMPHGQITIKNPGRLTVTIGGWR</sequence>
<dbReference type="AlphaFoldDB" id="A0A9Q8LGK9"/>
<evidence type="ECO:0000256" key="1">
    <source>
        <dbReference type="SAM" id="SignalP"/>
    </source>
</evidence>
<keyword evidence="4" id="KW-1185">Reference proteome</keyword>
<protein>
    <submittedName>
        <fullName evidence="3">Glucan endo-1,3-beta-glucosidase</fullName>
    </submittedName>
</protein>
<dbReference type="PROSITE" id="PS52006">
    <property type="entry name" value="GH64"/>
    <property type="match status" value="1"/>
</dbReference>
<dbReference type="KEGG" id="ffu:CLAFUR5_05250"/>
<dbReference type="Gene3D" id="2.60.110.10">
    <property type="entry name" value="Thaumatin"/>
    <property type="match status" value="1"/>
</dbReference>
<feature type="signal peptide" evidence="1">
    <location>
        <begin position="1"/>
        <end position="22"/>
    </location>
</feature>
<evidence type="ECO:0000313" key="4">
    <source>
        <dbReference type="Proteomes" id="UP000756132"/>
    </source>
</evidence>
<dbReference type="Pfam" id="PF16483">
    <property type="entry name" value="Glyco_hydro_64"/>
    <property type="match status" value="1"/>
</dbReference>
<dbReference type="EMBL" id="CP090166">
    <property type="protein sequence ID" value="UJO17036.1"/>
    <property type="molecule type" value="Genomic_DNA"/>
</dbReference>
<dbReference type="InterPro" id="IPR037398">
    <property type="entry name" value="Glyco_hydro_64_fam"/>
</dbReference>
<dbReference type="OrthoDB" id="3817117at2759"/>
<dbReference type="Gene3D" id="3.30.920.50">
    <property type="entry name" value="Beta-1,3-glucanase, C-terminal domain"/>
    <property type="match status" value="1"/>
</dbReference>
<keyword evidence="1" id="KW-0732">Signal</keyword>
<dbReference type="InterPro" id="IPR042517">
    <property type="entry name" value="Glyco_hydro_64_N_2"/>
</dbReference>
<dbReference type="PANTHER" id="PTHR38165">
    <property type="match status" value="1"/>
</dbReference>
<dbReference type="GeneID" id="71985128"/>
<dbReference type="RefSeq" id="XP_047761402.1">
    <property type="nucleotide sequence ID" value="XM_047904398.1"/>
</dbReference>
<organism evidence="3 4">
    <name type="scientific">Passalora fulva</name>
    <name type="common">Tomato leaf mold</name>
    <name type="synonym">Cladosporium fulvum</name>
    <dbReference type="NCBI Taxonomy" id="5499"/>
    <lineage>
        <taxon>Eukaryota</taxon>
        <taxon>Fungi</taxon>
        <taxon>Dikarya</taxon>
        <taxon>Ascomycota</taxon>
        <taxon>Pezizomycotina</taxon>
        <taxon>Dothideomycetes</taxon>
        <taxon>Dothideomycetidae</taxon>
        <taxon>Mycosphaerellales</taxon>
        <taxon>Mycosphaerellaceae</taxon>
        <taxon>Fulvia</taxon>
    </lineage>
</organism>
<name>A0A9Q8LGK9_PASFU</name>